<dbReference type="EMBL" id="JBBMFF010000023">
    <property type="protein sequence ID" value="MEQ2509676.1"/>
    <property type="molecule type" value="Genomic_DNA"/>
</dbReference>
<proteinExistence type="predicted"/>
<gene>
    <name evidence="1" type="ORF">WMO66_00200</name>
</gene>
<accession>A0ABV1G2Q0</accession>
<dbReference type="RefSeq" id="WP_349134393.1">
    <property type="nucleotide sequence ID" value="NZ_JBBMFF010000023.1"/>
</dbReference>
<evidence type="ECO:0000313" key="1">
    <source>
        <dbReference type="EMBL" id="MEQ2509676.1"/>
    </source>
</evidence>
<organism evidence="1 2">
    <name type="scientific">Faecousia intestinalis</name>
    <dbReference type="NCBI Taxonomy" id="3133167"/>
    <lineage>
        <taxon>Bacteria</taxon>
        <taxon>Bacillati</taxon>
        <taxon>Bacillota</taxon>
        <taxon>Clostridia</taxon>
        <taxon>Eubacteriales</taxon>
        <taxon>Oscillospiraceae</taxon>
        <taxon>Faecousia</taxon>
    </lineage>
</organism>
<name>A0ABV1G2Q0_9FIRM</name>
<comment type="caution">
    <text evidence="1">The sequence shown here is derived from an EMBL/GenBank/DDBJ whole genome shotgun (WGS) entry which is preliminary data.</text>
</comment>
<keyword evidence="2" id="KW-1185">Reference proteome</keyword>
<sequence>MTGMSEEITAAAVRILGTEEELLPALCSAAEAGLRARLRRDVDPEKECRECFVMAAALVAASTLLSAQAQGVTDFDAGQVSLRLKDPGDSMVRGALYMLTPWMEPDTCFLGVRA</sequence>
<protein>
    <submittedName>
        <fullName evidence="1">Uncharacterized protein</fullName>
    </submittedName>
</protein>
<evidence type="ECO:0000313" key="2">
    <source>
        <dbReference type="Proteomes" id="UP001491552"/>
    </source>
</evidence>
<reference evidence="1 2" key="1">
    <citation type="submission" date="2024-03" db="EMBL/GenBank/DDBJ databases">
        <title>Human intestinal bacterial collection.</title>
        <authorList>
            <person name="Pauvert C."/>
            <person name="Hitch T.C.A."/>
            <person name="Clavel T."/>
        </authorList>
    </citation>
    <scope>NUCLEOTIDE SEQUENCE [LARGE SCALE GENOMIC DNA]</scope>
    <source>
        <strain evidence="1 2">CLA-AA-H192</strain>
    </source>
</reference>
<dbReference type="Proteomes" id="UP001491552">
    <property type="component" value="Unassembled WGS sequence"/>
</dbReference>